<evidence type="ECO:0000313" key="2">
    <source>
        <dbReference type="Proteomes" id="UP001259832"/>
    </source>
</evidence>
<evidence type="ECO:0000313" key="1">
    <source>
        <dbReference type="EMBL" id="KAK1939906.1"/>
    </source>
</evidence>
<name>A0AAD9LKS4_9STRA</name>
<comment type="caution">
    <text evidence="1">The sequence shown here is derived from an EMBL/GenBank/DDBJ whole genome shotgun (WGS) entry which is preliminary data.</text>
</comment>
<gene>
    <name evidence="1" type="ORF">P3T76_008229</name>
</gene>
<dbReference type="EMBL" id="JASMQC010000015">
    <property type="protein sequence ID" value="KAK1939906.1"/>
    <property type="molecule type" value="Genomic_DNA"/>
</dbReference>
<sequence length="87" mass="10366">MPTTTAKQRRREEVINWLTRSIEVEGAKLSHNIFRDFEKCFSELQYFDGYPFVPWKDLQKKLSAPYRMVCIIEEFFQSEVLVVEKGS</sequence>
<dbReference type="AlphaFoldDB" id="A0AAD9LKS4"/>
<reference evidence="1" key="1">
    <citation type="submission" date="2023-08" db="EMBL/GenBank/DDBJ databases">
        <title>Reference Genome Resource for the Citrus Pathogen Phytophthora citrophthora.</title>
        <authorList>
            <person name="Moller H."/>
            <person name="Coetzee B."/>
            <person name="Rose L.J."/>
            <person name="Van Niekerk J.M."/>
        </authorList>
    </citation>
    <scope>NUCLEOTIDE SEQUENCE</scope>
    <source>
        <strain evidence="1">STE-U-9442</strain>
    </source>
</reference>
<keyword evidence="2" id="KW-1185">Reference proteome</keyword>
<dbReference type="Proteomes" id="UP001259832">
    <property type="component" value="Unassembled WGS sequence"/>
</dbReference>
<organism evidence="1 2">
    <name type="scientific">Phytophthora citrophthora</name>
    <dbReference type="NCBI Taxonomy" id="4793"/>
    <lineage>
        <taxon>Eukaryota</taxon>
        <taxon>Sar</taxon>
        <taxon>Stramenopiles</taxon>
        <taxon>Oomycota</taxon>
        <taxon>Peronosporomycetes</taxon>
        <taxon>Peronosporales</taxon>
        <taxon>Peronosporaceae</taxon>
        <taxon>Phytophthora</taxon>
    </lineage>
</organism>
<protein>
    <submittedName>
        <fullName evidence="1">Uncharacterized protein</fullName>
    </submittedName>
</protein>
<proteinExistence type="predicted"/>
<accession>A0AAD9LKS4</accession>